<gene>
    <name evidence="1" type="ORF">ACFOEV_05465</name>
</gene>
<organism evidence="1 2">
    <name type="scientific">Litchfieldella rifensis</name>
    <dbReference type="NCBI Taxonomy" id="762643"/>
    <lineage>
        <taxon>Bacteria</taxon>
        <taxon>Pseudomonadati</taxon>
        <taxon>Pseudomonadota</taxon>
        <taxon>Gammaproteobacteria</taxon>
        <taxon>Oceanospirillales</taxon>
        <taxon>Halomonadaceae</taxon>
        <taxon>Litchfieldella</taxon>
    </lineage>
</organism>
<evidence type="ECO:0000313" key="1">
    <source>
        <dbReference type="EMBL" id="MFC3283057.1"/>
    </source>
</evidence>
<accession>A0ABV7LKK3</accession>
<protein>
    <submittedName>
        <fullName evidence="1">Uncharacterized protein</fullName>
    </submittedName>
</protein>
<keyword evidence="2" id="KW-1185">Reference proteome</keyword>
<proteinExistence type="predicted"/>
<comment type="caution">
    <text evidence="1">The sequence shown here is derived from an EMBL/GenBank/DDBJ whole genome shotgun (WGS) entry which is preliminary data.</text>
</comment>
<reference evidence="2" key="1">
    <citation type="journal article" date="2019" name="Int. J. Syst. Evol. Microbiol.">
        <title>The Global Catalogue of Microorganisms (GCM) 10K type strain sequencing project: providing services to taxonomists for standard genome sequencing and annotation.</title>
        <authorList>
            <consortium name="The Broad Institute Genomics Platform"/>
            <consortium name="The Broad Institute Genome Sequencing Center for Infectious Disease"/>
            <person name="Wu L."/>
            <person name="Ma J."/>
        </authorList>
    </citation>
    <scope>NUCLEOTIDE SEQUENCE [LARGE SCALE GENOMIC DNA]</scope>
    <source>
        <strain evidence="2">CECT 7698</strain>
    </source>
</reference>
<dbReference type="RefSeq" id="WP_386772131.1">
    <property type="nucleotide sequence ID" value="NZ_JBHRUG010000013.1"/>
</dbReference>
<name>A0ABV7LKK3_9GAMM</name>
<sequence>MLELILIAGGVAAAYFSYTAGIKEGEKSTLETIHDTIHAGMVSDTPFAKAYGRAGFYLTDVHHALPNLPLAVISSSNLLDLIARERLGDDAEEASIALLKEQLADSYFLAKGMTPQALKDIKDIDAQLRQPSNDI</sequence>
<dbReference type="EMBL" id="JBHRUG010000013">
    <property type="protein sequence ID" value="MFC3283057.1"/>
    <property type="molecule type" value="Genomic_DNA"/>
</dbReference>
<evidence type="ECO:0000313" key="2">
    <source>
        <dbReference type="Proteomes" id="UP001595579"/>
    </source>
</evidence>
<dbReference type="Proteomes" id="UP001595579">
    <property type="component" value="Unassembled WGS sequence"/>
</dbReference>